<dbReference type="Pfam" id="PF17111">
    <property type="entry name" value="PigL_N"/>
    <property type="match status" value="1"/>
</dbReference>
<feature type="domain" description="Azaphilone pigments biosynthesis cluster protein L N-terminal" evidence="1">
    <location>
        <begin position="3"/>
        <end position="91"/>
    </location>
</feature>
<dbReference type="InParanoid" id="A0A3N4K7H4"/>
<accession>A0A3N4K7H4</accession>
<dbReference type="InterPro" id="IPR031348">
    <property type="entry name" value="PigL_N"/>
</dbReference>
<keyword evidence="3" id="KW-1185">Reference proteome</keyword>
<name>A0A3N4K7H4_9PEZI</name>
<gene>
    <name evidence="2" type="ORF">P167DRAFT_137882</name>
</gene>
<sequence>MAEFVGLAASIAGLIQITGVVVGFSYSYITKIKDAKQDIRSLHSELSSLVGVLSILKHQVDSNKTPAKHLLVLEGPLKECRRVLEDIQGRLEPRKGSFRRILHRARWPLLESQTSAVLLTIERYKSLFGLAMSAEQHYLSTAIEVFARNTDMNVYDLLGRVQVGFVAAEKERNIKIASGLEKKRAKILKRQLDTGTWLALKPEFQRWI</sequence>
<protein>
    <recommendedName>
        <fullName evidence="1">Azaphilone pigments biosynthesis cluster protein L N-terminal domain-containing protein</fullName>
    </recommendedName>
</protein>
<evidence type="ECO:0000259" key="1">
    <source>
        <dbReference type="Pfam" id="PF17111"/>
    </source>
</evidence>
<dbReference type="EMBL" id="ML119304">
    <property type="protein sequence ID" value="RPB06510.1"/>
    <property type="molecule type" value="Genomic_DNA"/>
</dbReference>
<evidence type="ECO:0000313" key="3">
    <source>
        <dbReference type="Proteomes" id="UP000277580"/>
    </source>
</evidence>
<organism evidence="2 3">
    <name type="scientific">Morchella conica CCBAS932</name>
    <dbReference type="NCBI Taxonomy" id="1392247"/>
    <lineage>
        <taxon>Eukaryota</taxon>
        <taxon>Fungi</taxon>
        <taxon>Dikarya</taxon>
        <taxon>Ascomycota</taxon>
        <taxon>Pezizomycotina</taxon>
        <taxon>Pezizomycetes</taxon>
        <taxon>Pezizales</taxon>
        <taxon>Morchellaceae</taxon>
        <taxon>Morchella</taxon>
    </lineage>
</organism>
<dbReference type="Proteomes" id="UP000277580">
    <property type="component" value="Unassembled WGS sequence"/>
</dbReference>
<evidence type="ECO:0000313" key="2">
    <source>
        <dbReference type="EMBL" id="RPB06510.1"/>
    </source>
</evidence>
<dbReference type="AlphaFoldDB" id="A0A3N4K7H4"/>
<proteinExistence type="predicted"/>
<dbReference type="OrthoDB" id="194358at2759"/>
<reference evidence="2 3" key="1">
    <citation type="journal article" date="2018" name="Nat. Ecol. Evol.">
        <title>Pezizomycetes genomes reveal the molecular basis of ectomycorrhizal truffle lifestyle.</title>
        <authorList>
            <person name="Murat C."/>
            <person name="Payen T."/>
            <person name="Noel B."/>
            <person name="Kuo A."/>
            <person name="Morin E."/>
            <person name="Chen J."/>
            <person name="Kohler A."/>
            <person name="Krizsan K."/>
            <person name="Balestrini R."/>
            <person name="Da Silva C."/>
            <person name="Montanini B."/>
            <person name="Hainaut M."/>
            <person name="Levati E."/>
            <person name="Barry K.W."/>
            <person name="Belfiori B."/>
            <person name="Cichocki N."/>
            <person name="Clum A."/>
            <person name="Dockter R.B."/>
            <person name="Fauchery L."/>
            <person name="Guy J."/>
            <person name="Iotti M."/>
            <person name="Le Tacon F."/>
            <person name="Lindquist E.A."/>
            <person name="Lipzen A."/>
            <person name="Malagnac F."/>
            <person name="Mello A."/>
            <person name="Molinier V."/>
            <person name="Miyauchi S."/>
            <person name="Poulain J."/>
            <person name="Riccioni C."/>
            <person name="Rubini A."/>
            <person name="Sitrit Y."/>
            <person name="Splivallo R."/>
            <person name="Traeger S."/>
            <person name="Wang M."/>
            <person name="Zifcakova L."/>
            <person name="Wipf D."/>
            <person name="Zambonelli A."/>
            <person name="Paolocci F."/>
            <person name="Nowrousian M."/>
            <person name="Ottonello S."/>
            <person name="Baldrian P."/>
            <person name="Spatafora J.W."/>
            <person name="Henrissat B."/>
            <person name="Nagy L.G."/>
            <person name="Aury J.M."/>
            <person name="Wincker P."/>
            <person name="Grigoriev I.V."/>
            <person name="Bonfante P."/>
            <person name="Martin F.M."/>
        </authorList>
    </citation>
    <scope>NUCLEOTIDE SEQUENCE [LARGE SCALE GENOMIC DNA]</scope>
    <source>
        <strain evidence="2 3">CCBAS932</strain>
    </source>
</reference>